<evidence type="ECO:0008006" key="4">
    <source>
        <dbReference type="Google" id="ProtNLM"/>
    </source>
</evidence>
<keyword evidence="3" id="KW-1185">Reference proteome</keyword>
<gene>
    <name evidence="2" type="ORF">C1H84_08730</name>
</gene>
<keyword evidence="1" id="KW-0732">Signal</keyword>
<dbReference type="EMBL" id="POAF01000003">
    <property type="protein sequence ID" value="RBM01906.1"/>
    <property type="molecule type" value="Genomic_DNA"/>
</dbReference>
<sequence>MSAAATGIRASFAKKMILGGAALALAAGATGCSAVEDFNKSTSDSWAVTYEVSVTGGDTSKITDIKYLESEKRGEAGTELSLPSGKTTAEGKGTAVWSLESIVTAEKDAAISAVPGKGSTATCRILLDGVKEIAAETSKPGERVDCAVTTPAFSK</sequence>
<evidence type="ECO:0000313" key="3">
    <source>
        <dbReference type="Proteomes" id="UP000252167"/>
    </source>
</evidence>
<accession>A0A365YGS3</accession>
<proteinExistence type="predicted"/>
<feature type="signal peptide" evidence="1">
    <location>
        <begin position="1"/>
        <end position="34"/>
    </location>
</feature>
<comment type="caution">
    <text evidence="2">The sequence shown here is derived from an EMBL/GenBank/DDBJ whole genome shotgun (WGS) entry which is preliminary data.</text>
</comment>
<organism evidence="2 3">
    <name type="scientific">Glutamicibacter soli</name>
    <dbReference type="NCBI Taxonomy" id="453836"/>
    <lineage>
        <taxon>Bacteria</taxon>
        <taxon>Bacillati</taxon>
        <taxon>Actinomycetota</taxon>
        <taxon>Actinomycetes</taxon>
        <taxon>Micrococcales</taxon>
        <taxon>Micrococcaceae</taxon>
        <taxon>Glutamicibacter</taxon>
    </lineage>
</organism>
<feature type="chain" id="PRO_5016604137" description="MmpS family membrane protein" evidence="1">
    <location>
        <begin position="35"/>
        <end position="155"/>
    </location>
</feature>
<dbReference type="RefSeq" id="WP_113607154.1">
    <property type="nucleotide sequence ID" value="NZ_CM125969.1"/>
</dbReference>
<evidence type="ECO:0000313" key="2">
    <source>
        <dbReference type="EMBL" id="RBM01906.1"/>
    </source>
</evidence>
<protein>
    <recommendedName>
        <fullName evidence="4">MmpS family membrane protein</fullName>
    </recommendedName>
</protein>
<name>A0A365YGS3_9MICC</name>
<dbReference type="Proteomes" id="UP000252167">
    <property type="component" value="Unassembled WGS sequence"/>
</dbReference>
<dbReference type="AlphaFoldDB" id="A0A365YGS3"/>
<dbReference type="Gene3D" id="2.60.40.2880">
    <property type="entry name" value="MmpS1-5, C-terminal soluble domain"/>
    <property type="match status" value="1"/>
</dbReference>
<evidence type="ECO:0000256" key="1">
    <source>
        <dbReference type="SAM" id="SignalP"/>
    </source>
</evidence>
<reference evidence="2 3" key="1">
    <citation type="submission" date="2018-01" db="EMBL/GenBank/DDBJ databases">
        <title>Glutamicibacter soli strain NHPC-3 Whole genome sequence and assembly.</title>
        <authorList>
            <person name="Choudhury P."/>
            <person name="Gupta D."/>
            <person name="Sengupta K."/>
            <person name="Jawed A."/>
            <person name="Sultana N."/>
            <person name="Saha P."/>
        </authorList>
    </citation>
    <scope>NUCLEOTIDE SEQUENCE [LARGE SCALE GENOMIC DNA]</scope>
    <source>
        <strain evidence="2 3">NHPC-3</strain>
    </source>
</reference>
<dbReference type="InterPro" id="IPR038468">
    <property type="entry name" value="MmpS_C"/>
</dbReference>